<dbReference type="EMBL" id="CP127162">
    <property type="protein sequence ID" value="WIV18103.1"/>
    <property type="molecule type" value="Genomic_DNA"/>
</dbReference>
<protein>
    <submittedName>
        <fullName evidence="2">Uncharacterized protein</fullName>
    </submittedName>
</protein>
<keyword evidence="1" id="KW-0472">Membrane</keyword>
<keyword evidence="3" id="KW-1185">Reference proteome</keyword>
<proteinExistence type="predicted"/>
<feature type="transmembrane region" description="Helical" evidence="1">
    <location>
        <begin position="12"/>
        <end position="30"/>
    </location>
</feature>
<sequence length="157" mass="17554">MVSTILSNKRTFGGVVLILLGIFILLTKMIQMTGTAPMNEKLLLISGFGESIPDQPQHEVTLSYSGTIENHTHQSLTIQSVEPILSVEAANLQIHPEKQILIYDRVLKKRESLHVNGEFLLDTSQLTEEEMNKILPGVIAYKITYNQDQEVVLNTVP</sequence>
<name>A0ABY8WZC7_9BACL</name>
<evidence type="ECO:0000313" key="3">
    <source>
        <dbReference type="Proteomes" id="UP001236415"/>
    </source>
</evidence>
<reference evidence="2 3" key="1">
    <citation type="submission" date="2023-06" db="EMBL/GenBank/DDBJ databases">
        <title>Paenibacillus polygonum sp. nov., an endophytic bacterium, isolated from Polygonum lapathifolium L. in Nanji Wetland National Nature Reserve, South of Poyang Lake, Jiangxi Province, China.</title>
        <authorList>
            <person name="Yu Z."/>
        </authorList>
    </citation>
    <scope>NUCLEOTIDE SEQUENCE [LARGE SCALE GENOMIC DNA]</scope>
    <source>
        <strain evidence="2 3">C31</strain>
    </source>
</reference>
<evidence type="ECO:0000256" key="1">
    <source>
        <dbReference type="SAM" id="Phobius"/>
    </source>
</evidence>
<organism evidence="2 3">
    <name type="scientific">Paenibacillus polygoni</name>
    <dbReference type="NCBI Taxonomy" id="3050112"/>
    <lineage>
        <taxon>Bacteria</taxon>
        <taxon>Bacillati</taxon>
        <taxon>Bacillota</taxon>
        <taxon>Bacilli</taxon>
        <taxon>Bacillales</taxon>
        <taxon>Paenibacillaceae</taxon>
        <taxon>Paenibacillus</taxon>
    </lineage>
</organism>
<keyword evidence="1" id="KW-1133">Transmembrane helix</keyword>
<gene>
    <name evidence="2" type="ORF">QPK24_17045</name>
</gene>
<keyword evidence="1" id="KW-0812">Transmembrane</keyword>
<evidence type="ECO:0000313" key="2">
    <source>
        <dbReference type="EMBL" id="WIV18103.1"/>
    </source>
</evidence>
<dbReference type="Proteomes" id="UP001236415">
    <property type="component" value="Chromosome"/>
</dbReference>
<accession>A0ABY8WZC7</accession>
<dbReference type="RefSeq" id="WP_285743184.1">
    <property type="nucleotide sequence ID" value="NZ_CP127162.1"/>
</dbReference>